<keyword evidence="2" id="KW-1185">Reference proteome</keyword>
<dbReference type="AlphaFoldDB" id="A0A8J2KWQ6"/>
<dbReference type="Proteomes" id="UP000708208">
    <property type="component" value="Unassembled WGS sequence"/>
</dbReference>
<protein>
    <submittedName>
        <fullName evidence="1">Uncharacterized protein</fullName>
    </submittedName>
</protein>
<accession>A0A8J2KWQ6</accession>
<evidence type="ECO:0000313" key="1">
    <source>
        <dbReference type="EMBL" id="CAG7820614.1"/>
    </source>
</evidence>
<comment type="caution">
    <text evidence="1">The sequence shown here is derived from an EMBL/GenBank/DDBJ whole genome shotgun (WGS) entry which is preliminary data.</text>
</comment>
<reference evidence="1" key="1">
    <citation type="submission" date="2021-06" db="EMBL/GenBank/DDBJ databases">
        <authorList>
            <person name="Hodson N. C."/>
            <person name="Mongue J. A."/>
            <person name="Jaron S. K."/>
        </authorList>
    </citation>
    <scope>NUCLEOTIDE SEQUENCE</scope>
</reference>
<organism evidence="1 2">
    <name type="scientific">Allacma fusca</name>
    <dbReference type="NCBI Taxonomy" id="39272"/>
    <lineage>
        <taxon>Eukaryota</taxon>
        <taxon>Metazoa</taxon>
        <taxon>Ecdysozoa</taxon>
        <taxon>Arthropoda</taxon>
        <taxon>Hexapoda</taxon>
        <taxon>Collembola</taxon>
        <taxon>Symphypleona</taxon>
        <taxon>Sminthuridae</taxon>
        <taxon>Allacma</taxon>
    </lineage>
</organism>
<proteinExistence type="predicted"/>
<dbReference type="EMBL" id="CAJVCH010484605">
    <property type="protein sequence ID" value="CAG7820614.1"/>
    <property type="molecule type" value="Genomic_DNA"/>
</dbReference>
<gene>
    <name evidence="1" type="ORF">AFUS01_LOCUS30998</name>
</gene>
<evidence type="ECO:0000313" key="2">
    <source>
        <dbReference type="Proteomes" id="UP000708208"/>
    </source>
</evidence>
<sequence>MSPLNGESSGSASCLVCNGHLVEPFQESEVLVRRYVGLLEVFYKYLELEGDPGIIAKEFPFCEFCKIALVELKGLDVEIMALMRRASSLKYKFTGKIVESQSAQIDSGWDRMKWNSSTGQDKCDLGRPSREETIADLTFSESTLKEVARLRDSIFCRKIIFFSVV</sequence>
<name>A0A8J2KWQ6_9HEXA</name>